<accession>A0A1I2N269</accession>
<dbReference type="STRING" id="201973.SAMN04488025_1108"/>
<proteinExistence type="predicted"/>
<keyword evidence="1" id="KW-1133">Transmembrane helix</keyword>
<feature type="transmembrane region" description="Helical" evidence="1">
    <location>
        <begin position="74"/>
        <end position="94"/>
    </location>
</feature>
<dbReference type="Proteomes" id="UP000198661">
    <property type="component" value="Unassembled WGS sequence"/>
</dbReference>
<evidence type="ECO:0000256" key="1">
    <source>
        <dbReference type="SAM" id="Phobius"/>
    </source>
</evidence>
<name>A0A1I2N269_9BACL</name>
<dbReference type="EMBL" id="FOOK01000010">
    <property type="protein sequence ID" value="SFF95626.1"/>
    <property type="molecule type" value="Genomic_DNA"/>
</dbReference>
<feature type="transmembrane region" description="Helical" evidence="1">
    <location>
        <begin position="180"/>
        <end position="198"/>
    </location>
</feature>
<sequence>MLRFFVHVSFLFFSLVALTGAWMRYYPFAPGTSIPYSHVLHAHSHFALLGWAFMGCFVLFLHFFWERIRHKKQAILAASAMAGISLAMLFAFLYQGYGPLSIAVSTLHIFAEYWAAFIFYRTVRENPAFSEIGGTFIKGSLAFLLLSSAGPFSLAFIAARGMKETPWYDMAIYFYLHFQYNGWLLLFLIGMFVLWLRRKAVPFDAGGTKAAFWMYVIALFPGYFHSILWMEPGKFVEGLAVAAGVVQFVAVLLLFRSFRGSWRHLRRKCPGPVNAGLLLTMLALLVKSALELGLLLPGLTDLVYDTRSVVIGYLHLTLLGFVSFFILIQYIMAGIWEADKQAVHGISVFYAGFLLNELLLFMMGLAEWIEAPQLPFRLEGLLLAGLMLLAGILLMWRSFARGGSGI</sequence>
<feature type="transmembrane region" description="Helical" evidence="1">
    <location>
        <begin position="210"/>
        <end position="229"/>
    </location>
</feature>
<keyword evidence="1" id="KW-0472">Membrane</keyword>
<keyword evidence="3" id="KW-1185">Reference proteome</keyword>
<feature type="transmembrane region" description="Helical" evidence="1">
    <location>
        <begin position="311"/>
        <end position="336"/>
    </location>
</feature>
<evidence type="ECO:0000313" key="3">
    <source>
        <dbReference type="Proteomes" id="UP000198661"/>
    </source>
</evidence>
<protein>
    <recommendedName>
        <fullName evidence="4">Cytochrome C and Quinol oxidase polypeptide I</fullName>
    </recommendedName>
</protein>
<feature type="transmembrane region" description="Helical" evidence="1">
    <location>
        <begin position="100"/>
        <end position="120"/>
    </location>
</feature>
<feature type="transmembrane region" description="Helical" evidence="1">
    <location>
        <begin position="348"/>
        <end position="369"/>
    </location>
</feature>
<feature type="transmembrane region" description="Helical" evidence="1">
    <location>
        <begin position="141"/>
        <end position="160"/>
    </location>
</feature>
<dbReference type="RefSeq" id="WP_092037463.1">
    <property type="nucleotide sequence ID" value="NZ_FOOK01000010.1"/>
</dbReference>
<gene>
    <name evidence="2" type="ORF">SAMN04488025_1108</name>
</gene>
<feature type="transmembrane region" description="Helical" evidence="1">
    <location>
        <begin position="276"/>
        <end position="299"/>
    </location>
</feature>
<feature type="transmembrane region" description="Helical" evidence="1">
    <location>
        <begin position="235"/>
        <end position="255"/>
    </location>
</feature>
<evidence type="ECO:0008006" key="4">
    <source>
        <dbReference type="Google" id="ProtNLM"/>
    </source>
</evidence>
<dbReference type="OrthoDB" id="2827525at2"/>
<reference evidence="2 3" key="1">
    <citation type="submission" date="2016-10" db="EMBL/GenBank/DDBJ databases">
        <authorList>
            <person name="de Groot N.N."/>
        </authorList>
    </citation>
    <scope>NUCLEOTIDE SEQUENCE [LARGE SCALE GENOMIC DNA]</scope>
    <source>
        <strain evidence="2 3">DSM 44945</strain>
    </source>
</reference>
<keyword evidence="1" id="KW-0812">Transmembrane</keyword>
<evidence type="ECO:0000313" key="2">
    <source>
        <dbReference type="EMBL" id="SFF95626.1"/>
    </source>
</evidence>
<dbReference type="AlphaFoldDB" id="A0A1I2N269"/>
<organism evidence="2 3">
    <name type="scientific">Planifilum fulgidum</name>
    <dbReference type="NCBI Taxonomy" id="201973"/>
    <lineage>
        <taxon>Bacteria</taxon>
        <taxon>Bacillati</taxon>
        <taxon>Bacillota</taxon>
        <taxon>Bacilli</taxon>
        <taxon>Bacillales</taxon>
        <taxon>Thermoactinomycetaceae</taxon>
        <taxon>Planifilum</taxon>
    </lineage>
</organism>
<feature type="transmembrane region" description="Helical" evidence="1">
    <location>
        <begin position="45"/>
        <end position="65"/>
    </location>
</feature>
<feature type="transmembrane region" description="Helical" evidence="1">
    <location>
        <begin position="381"/>
        <end position="400"/>
    </location>
</feature>